<accession>A0A8J2KI34</accession>
<dbReference type="EMBL" id="CAJVCH010421143">
    <property type="protein sequence ID" value="CAG7818446.1"/>
    <property type="molecule type" value="Genomic_DNA"/>
</dbReference>
<keyword evidence="3" id="KW-1185">Reference proteome</keyword>
<keyword evidence="1" id="KW-0472">Membrane</keyword>
<organism evidence="2 3">
    <name type="scientific">Allacma fusca</name>
    <dbReference type="NCBI Taxonomy" id="39272"/>
    <lineage>
        <taxon>Eukaryota</taxon>
        <taxon>Metazoa</taxon>
        <taxon>Ecdysozoa</taxon>
        <taxon>Arthropoda</taxon>
        <taxon>Hexapoda</taxon>
        <taxon>Collembola</taxon>
        <taxon>Symphypleona</taxon>
        <taxon>Sminthuridae</taxon>
        <taxon>Allacma</taxon>
    </lineage>
</organism>
<name>A0A8J2KI34_9HEXA</name>
<sequence>MQNNIIRNQAELGSQVNILQCLGKCSKSWKICCVSLMEWKWKLSASDVFFLNCESITGILGAIITGTIFLFQLRVAESSCKN</sequence>
<gene>
    <name evidence="2" type="ORF">AFUS01_LOCUS28952</name>
</gene>
<evidence type="ECO:0000313" key="3">
    <source>
        <dbReference type="Proteomes" id="UP000708208"/>
    </source>
</evidence>
<keyword evidence="1" id="KW-1133">Transmembrane helix</keyword>
<feature type="transmembrane region" description="Helical" evidence="1">
    <location>
        <begin position="49"/>
        <end position="71"/>
    </location>
</feature>
<reference evidence="2" key="1">
    <citation type="submission" date="2021-06" db="EMBL/GenBank/DDBJ databases">
        <authorList>
            <person name="Hodson N. C."/>
            <person name="Mongue J. A."/>
            <person name="Jaron S. K."/>
        </authorList>
    </citation>
    <scope>NUCLEOTIDE SEQUENCE</scope>
</reference>
<keyword evidence="1" id="KW-0812">Transmembrane</keyword>
<evidence type="ECO:0000313" key="2">
    <source>
        <dbReference type="EMBL" id="CAG7818446.1"/>
    </source>
</evidence>
<dbReference type="Proteomes" id="UP000708208">
    <property type="component" value="Unassembled WGS sequence"/>
</dbReference>
<comment type="caution">
    <text evidence="2">The sequence shown here is derived from an EMBL/GenBank/DDBJ whole genome shotgun (WGS) entry which is preliminary data.</text>
</comment>
<proteinExistence type="predicted"/>
<protein>
    <submittedName>
        <fullName evidence="2">Uncharacterized protein</fullName>
    </submittedName>
</protein>
<dbReference type="AlphaFoldDB" id="A0A8J2KI34"/>
<evidence type="ECO:0000256" key="1">
    <source>
        <dbReference type="SAM" id="Phobius"/>
    </source>
</evidence>